<dbReference type="Pfam" id="PF00072">
    <property type="entry name" value="Response_reg"/>
    <property type="match status" value="1"/>
</dbReference>
<evidence type="ECO:0000256" key="9">
    <source>
        <dbReference type="PROSITE-ProRule" id="PRU00169"/>
    </source>
</evidence>
<comment type="subcellular location">
    <subcellularLocation>
        <location evidence="1">Nucleus</location>
    </subcellularLocation>
</comment>
<feature type="region of interest" description="Disordered" evidence="10">
    <location>
        <begin position="343"/>
        <end position="370"/>
    </location>
</feature>
<keyword evidence="8" id="KW-0539">Nucleus</keyword>
<evidence type="ECO:0000256" key="2">
    <source>
        <dbReference type="ARBA" id="ARBA00022553"/>
    </source>
</evidence>
<feature type="compositionally biased region" description="Polar residues" evidence="10">
    <location>
        <begin position="722"/>
        <end position="740"/>
    </location>
</feature>
<dbReference type="InterPro" id="IPR001005">
    <property type="entry name" value="SANT/Myb"/>
</dbReference>
<dbReference type="SUPFAM" id="SSF52172">
    <property type="entry name" value="CheY-like"/>
    <property type="match status" value="1"/>
</dbReference>
<dbReference type="Pfam" id="PF00249">
    <property type="entry name" value="Myb_DNA-binding"/>
    <property type="match status" value="1"/>
</dbReference>
<evidence type="ECO:0000259" key="12">
    <source>
        <dbReference type="PROSITE" id="PS51294"/>
    </source>
</evidence>
<dbReference type="PANTHER" id="PTHR43874:SF189">
    <property type="entry name" value="RESPONSE REGULATORY DOMAIN-CONTAINING PROTEIN"/>
    <property type="match status" value="1"/>
</dbReference>
<dbReference type="PROSITE" id="PS51294">
    <property type="entry name" value="HTH_MYB"/>
    <property type="match status" value="1"/>
</dbReference>
<dbReference type="SMART" id="SM00448">
    <property type="entry name" value="REC"/>
    <property type="match status" value="1"/>
</dbReference>
<dbReference type="InterPro" id="IPR009057">
    <property type="entry name" value="Homeodomain-like_sf"/>
</dbReference>
<evidence type="ECO:0000256" key="4">
    <source>
        <dbReference type="ARBA" id="ARBA00023015"/>
    </source>
</evidence>
<dbReference type="GO" id="GO:0003677">
    <property type="term" value="F:DNA binding"/>
    <property type="evidence" value="ECO:0007669"/>
    <property type="project" value="UniProtKB-KW"/>
</dbReference>
<keyword evidence="5" id="KW-0238">DNA-binding</keyword>
<dbReference type="CDD" id="cd17584">
    <property type="entry name" value="REC_typeB_ARR-like"/>
    <property type="match status" value="1"/>
</dbReference>
<organism evidence="13 14">
    <name type="scientific">Lolium multiflorum</name>
    <name type="common">Italian ryegrass</name>
    <name type="synonym">Lolium perenne subsp. multiflorum</name>
    <dbReference type="NCBI Taxonomy" id="4521"/>
    <lineage>
        <taxon>Eukaryota</taxon>
        <taxon>Viridiplantae</taxon>
        <taxon>Streptophyta</taxon>
        <taxon>Embryophyta</taxon>
        <taxon>Tracheophyta</taxon>
        <taxon>Spermatophyta</taxon>
        <taxon>Magnoliopsida</taxon>
        <taxon>Liliopsida</taxon>
        <taxon>Poales</taxon>
        <taxon>Poaceae</taxon>
        <taxon>BOP clade</taxon>
        <taxon>Pooideae</taxon>
        <taxon>Poodae</taxon>
        <taxon>Poeae</taxon>
        <taxon>Poeae Chloroplast Group 2 (Poeae type)</taxon>
        <taxon>Loliodinae</taxon>
        <taxon>Loliinae</taxon>
        <taxon>Lolium</taxon>
    </lineage>
</organism>
<feature type="compositionally biased region" description="Basic and acidic residues" evidence="10">
    <location>
        <begin position="349"/>
        <end position="362"/>
    </location>
</feature>
<sequence length="858" mass="94387">MRRLHEWYLRACRRGDRYLTVYLRDEHYFRGREEINLELEELFQLFNQDALDKAVISCYCLMKKLECKRGKLQPLGFIDPNTVNEVTVRDYPKDTEDNMLMFLVKQADKEDIFFPYNFNFHFILLIIDLHKGDIKVMDSKRKEHAEWANMAALLQRAGKRFINTEGMASGDRRHGKEPAVVAEDNFPDGLRVLAVDDDPVCLRVLAAVLRQCNYKPTIVTDGRTALKMLREEGEEQFDLVITDVHMPNMDGFQLLEIIGLEMDLPVIMLSVNGEKETVYKGIKHGACDYIVKPVNIKKIRNIWQHVVRKNHVAVKYSSSDTDDVDQRVGQPVIVEGGAKSKKCSKKKIHDREGSDDNRESRSVRTTRKKPRVSWTGELHSRFLEVVNQLGIDRAFPKAILQMMNVRNLSRESVASHLQKYRLYLKRVIDEPTKPNPLGDLFERRNSYMAMGHQVPLLPSSALCSCGSQNLCVGPPSILGPQGLSVQTMNWATGTVGSSGLMPNTGSLHASGPPAGPLEKTSDHPMQDAFPRIQGPSRIRSRKAYESVLCGKLLEVNTSMVPSSHPGSSSFPAEMQNGGLLEPANQFPVQPPELIGQFSGPMGMAPSAHGDAQFQNHAGNCSNPWQNVAPSSSVGHMVGAPLLASSQVNVNLPQINQQLTIFAPSSGQMAMFQNEHQLNQMAGTNINTTTSVGVYSEQMTPLFNMASNTTPMEMTNGNISPMTQMMVNGGSNNSQSPNLQAGNPVAPPAQMVNGGGSSSFALPGHLDSSVAPLTQMVNGGGSGSSALPGHLDSSVAPQTQTLNGGEGASGILPMQDDPAEQEAPDDQPTYSTTNFLEDIFASMASQDFSPDATLFGEEY</sequence>
<dbReference type="Proteomes" id="UP001231189">
    <property type="component" value="Unassembled WGS sequence"/>
</dbReference>
<evidence type="ECO:0008006" key="15">
    <source>
        <dbReference type="Google" id="ProtNLM"/>
    </source>
</evidence>
<evidence type="ECO:0000256" key="10">
    <source>
        <dbReference type="SAM" id="MobiDB-lite"/>
    </source>
</evidence>
<dbReference type="GO" id="GO:0009736">
    <property type="term" value="P:cytokinin-activated signaling pathway"/>
    <property type="evidence" value="ECO:0007669"/>
    <property type="project" value="InterPro"/>
</dbReference>
<evidence type="ECO:0000256" key="5">
    <source>
        <dbReference type="ARBA" id="ARBA00023125"/>
    </source>
</evidence>
<comment type="caution">
    <text evidence="13">The sequence shown here is derived from an EMBL/GenBank/DDBJ whole genome shotgun (WGS) entry which is preliminary data.</text>
</comment>
<dbReference type="EMBL" id="JAUUTY010000006">
    <property type="protein sequence ID" value="KAK1614971.1"/>
    <property type="molecule type" value="Genomic_DNA"/>
</dbReference>
<feature type="modified residue" description="4-aspartylphosphate" evidence="9">
    <location>
        <position position="243"/>
    </location>
</feature>
<dbReference type="InterPro" id="IPR017930">
    <property type="entry name" value="Myb_dom"/>
</dbReference>
<name>A0AAD8R608_LOLMU</name>
<evidence type="ECO:0000313" key="14">
    <source>
        <dbReference type="Proteomes" id="UP001231189"/>
    </source>
</evidence>
<dbReference type="AlphaFoldDB" id="A0AAD8R608"/>
<protein>
    <recommendedName>
        <fullName evidence="15">Two-component response regulator</fullName>
    </recommendedName>
</protein>
<feature type="domain" description="Response regulatory" evidence="11">
    <location>
        <begin position="191"/>
        <end position="307"/>
    </location>
</feature>
<dbReference type="GO" id="GO:0005634">
    <property type="term" value="C:nucleus"/>
    <property type="evidence" value="ECO:0007669"/>
    <property type="project" value="UniProtKB-SubCell"/>
</dbReference>
<evidence type="ECO:0000256" key="3">
    <source>
        <dbReference type="ARBA" id="ARBA00023012"/>
    </source>
</evidence>
<accession>A0AAD8R608</accession>
<evidence type="ECO:0000256" key="8">
    <source>
        <dbReference type="ARBA" id="ARBA00023242"/>
    </source>
</evidence>
<keyword evidence="7" id="KW-0804">Transcription</keyword>
<evidence type="ECO:0000313" key="13">
    <source>
        <dbReference type="EMBL" id="KAK1614971.1"/>
    </source>
</evidence>
<dbReference type="InterPro" id="IPR038765">
    <property type="entry name" value="Papain-like_cys_pep_sf"/>
</dbReference>
<dbReference type="InterPro" id="IPR001789">
    <property type="entry name" value="Sig_transdc_resp-reg_receiver"/>
</dbReference>
<keyword evidence="2 9" id="KW-0597">Phosphoprotein</keyword>
<evidence type="ECO:0000259" key="11">
    <source>
        <dbReference type="PROSITE" id="PS50110"/>
    </source>
</evidence>
<keyword evidence="6" id="KW-0010">Activator</keyword>
<dbReference type="InterPro" id="IPR011006">
    <property type="entry name" value="CheY-like_superfamily"/>
</dbReference>
<dbReference type="PROSITE" id="PS50110">
    <property type="entry name" value="RESPONSE_REGULATORY"/>
    <property type="match status" value="1"/>
</dbReference>
<dbReference type="PANTHER" id="PTHR43874">
    <property type="entry name" value="TWO-COMPONENT RESPONSE REGULATOR"/>
    <property type="match status" value="1"/>
</dbReference>
<proteinExistence type="predicted"/>
<evidence type="ECO:0000256" key="6">
    <source>
        <dbReference type="ARBA" id="ARBA00023159"/>
    </source>
</evidence>
<feature type="region of interest" description="Disordered" evidence="10">
    <location>
        <begin position="501"/>
        <end position="525"/>
    </location>
</feature>
<evidence type="ECO:0000256" key="1">
    <source>
        <dbReference type="ARBA" id="ARBA00004123"/>
    </source>
</evidence>
<dbReference type="NCBIfam" id="TIGR01557">
    <property type="entry name" value="myb_SHAQKYF"/>
    <property type="match status" value="1"/>
</dbReference>
<reference evidence="13" key="1">
    <citation type="submission" date="2023-07" db="EMBL/GenBank/DDBJ databases">
        <title>A chromosome-level genome assembly of Lolium multiflorum.</title>
        <authorList>
            <person name="Chen Y."/>
            <person name="Copetti D."/>
            <person name="Kolliker R."/>
            <person name="Studer B."/>
        </authorList>
    </citation>
    <scope>NUCLEOTIDE SEQUENCE</scope>
    <source>
        <strain evidence="13">02402/16</strain>
        <tissue evidence="13">Leaf</tissue>
    </source>
</reference>
<keyword evidence="4" id="KW-0805">Transcription regulation</keyword>
<dbReference type="SUPFAM" id="SSF54001">
    <property type="entry name" value="Cysteine proteinases"/>
    <property type="match status" value="1"/>
</dbReference>
<evidence type="ECO:0000256" key="7">
    <source>
        <dbReference type="ARBA" id="ARBA00023163"/>
    </source>
</evidence>
<dbReference type="GO" id="GO:0000160">
    <property type="term" value="P:phosphorelay signal transduction system"/>
    <property type="evidence" value="ECO:0007669"/>
    <property type="project" value="UniProtKB-KW"/>
</dbReference>
<dbReference type="InterPro" id="IPR006447">
    <property type="entry name" value="Myb_dom_plants"/>
</dbReference>
<gene>
    <name evidence="13" type="ORF">QYE76_020488</name>
</gene>
<dbReference type="Gene3D" id="3.40.50.2300">
    <property type="match status" value="1"/>
</dbReference>
<keyword evidence="3" id="KW-0902">Two-component regulatory system</keyword>
<dbReference type="Gene3D" id="3.40.395.10">
    <property type="entry name" value="Adenoviral Proteinase, Chain A"/>
    <property type="match status" value="1"/>
</dbReference>
<keyword evidence="14" id="KW-1185">Reference proteome</keyword>
<dbReference type="FunFam" id="1.10.10.60:FF:000007">
    <property type="entry name" value="Two-component response regulator"/>
    <property type="match status" value="1"/>
</dbReference>
<dbReference type="SUPFAM" id="SSF46689">
    <property type="entry name" value="Homeodomain-like"/>
    <property type="match status" value="1"/>
</dbReference>
<feature type="domain" description="HTH myb-type" evidence="12">
    <location>
        <begin position="366"/>
        <end position="425"/>
    </location>
</feature>
<feature type="region of interest" description="Disordered" evidence="10">
    <location>
        <begin position="722"/>
        <end position="832"/>
    </location>
</feature>
<dbReference type="Gene3D" id="1.10.10.60">
    <property type="entry name" value="Homeodomain-like"/>
    <property type="match status" value="1"/>
</dbReference>
<dbReference type="InterPro" id="IPR045279">
    <property type="entry name" value="ARR-like"/>
</dbReference>